<dbReference type="PANTHER" id="PTHR43603:SF1">
    <property type="entry name" value="ZINC-REGULATED GTPASE METALLOPROTEIN ACTIVATOR 1"/>
    <property type="match status" value="1"/>
</dbReference>
<evidence type="ECO:0000259" key="1">
    <source>
        <dbReference type="Pfam" id="PF02492"/>
    </source>
</evidence>
<accession>A0ABN2RKS2</accession>
<dbReference type="InterPro" id="IPR003495">
    <property type="entry name" value="CobW/HypB/UreG_nucleotide-bd"/>
</dbReference>
<dbReference type="InterPro" id="IPR027417">
    <property type="entry name" value="P-loop_NTPase"/>
</dbReference>
<keyword evidence="3" id="KW-1185">Reference proteome</keyword>
<dbReference type="PANTHER" id="PTHR43603">
    <property type="entry name" value="COBW DOMAIN-CONTAINING PROTEIN DDB_G0274527"/>
    <property type="match status" value="1"/>
</dbReference>
<feature type="domain" description="CobW/HypB/UreG nucleotide-binding" evidence="1">
    <location>
        <begin position="8"/>
        <end position="189"/>
    </location>
</feature>
<sequence>MSTLFLPVSGFLGAGKTTTLIAAAKLLEARGRRVAIVTNDQGADLVDTRLARSDASVVGEVTGGCFCCRFEDLLDVTRTLVDGEGVDTVLAEAVGSCTDLQATVVRPLRAYYGDRFTAPVLTTVVEPDRLTALSASLPMRDTGSDLSYLFAKQLEEADVIAVNKTDLLDRAETTAVLAALRASHPSATVLACSAMTGHGMAELVRHWTGGGAYPARDLDVDYTRYASAEAGLAWLNRTLTLSAPDGFDPAAWADAVLRALSESAHRRGWLVGHVKIALDSAAGLTKLSLTAAGAAPVAATSPVAAVAEAAVTVNARVACDPEELDDSVDAAVREAAERISAVVRDSGAAAAFKPGYPRPTHRLPA</sequence>
<evidence type="ECO:0000313" key="3">
    <source>
        <dbReference type="Proteomes" id="UP001501116"/>
    </source>
</evidence>
<dbReference type="InterPro" id="IPR051927">
    <property type="entry name" value="Zn_Chap_cDPG_Synth"/>
</dbReference>
<dbReference type="Pfam" id="PF02492">
    <property type="entry name" value="cobW"/>
    <property type="match status" value="1"/>
</dbReference>
<dbReference type="EMBL" id="BAAANN010000021">
    <property type="protein sequence ID" value="GAA1970778.1"/>
    <property type="molecule type" value="Genomic_DNA"/>
</dbReference>
<comment type="caution">
    <text evidence="2">The sequence shown here is derived from an EMBL/GenBank/DDBJ whole genome shotgun (WGS) entry which is preliminary data.</text>
</comment>
<gene>
    <name evidence="2" type="ORF">GCM10009754_50940</name>
</gene>
<evidence type="ECO:0000313" key="2">
    <source>
        <dbReference type="EMBL" id="GAA1970778.1"/>
    </source>
</evidence>
<dbReference type="SUPFAM" id="SSF52540">
    <property type="entry name" value="P-loop containing nucleoside triphosphate hydrolases"/>
    <property type="match status" value="1"/>
</dbReference>
<reference evidence="2 3" key="1">
    <citation type="journal article" date="2019" name="Int. J. Syst. Evol. Microbiol.">
        <title>The Global Catalogue of Microorganisms (GCM) 10K type strain sequencing project: providing services to taxonomists for standard genome sequencing and annotation.</title>
        <authorList>
            <consortium name="The Broad Institute Genomics Platform"/>
            <consortium name="The Broad Institute Genome Sequencing Center for Infectious Disease"/>
            <person name="Wu L."/>
            <person name="Ma J."/>
        </authorList>
    </citation>
    <scope>NUCLEOTIDE SEQUENCE [LARGE SCALE GENOMIC DNA]</scope>
    <source>
        <strain evidence="2 3">JCM 14545</strain>
    </source>
</reference>
<proteinExistence type="predicted"/>
<protein>
    <submittedName>
        <fullName evidence="2">GTP-binding protein</fullName>
    </submittedName>
</protein>
<dbReference type="Gene3D" id="3.40.50.300">
    <property type="entry name" value="P-loop containing nucleotide triphosphate hydrolases"/>
    <property type="match status" value="1"/>
</dbReference>
<name>A0ABN2RKS2_9PSEU</name>
<dbReference type="Proteomes" id="UP001501116">
    <property type="component" value="Unassembled WGS sequence"/>
</dbReference>
<organism evidence="2 3">
    <name type="scientific">Amycolatopsis minnesotensis</name>
    <dbReference type="NCBI Taxonomy" id="337894"/>
    <lineage>
        <taxon>Bacteria</taxon>
        <taxon>Bacillati</taxon>
        <taxon>Actinomycetota</taxon>
        <taxon>Actinomycetes</taxon>
        <taxon>Pseudonocardiales</taxon>
        <taxon>Pseudonocardiaceae</taxon>
        <taxon>Amycolatopsis</taxon>
    </lineage>
</organism>
<dbReference type="RefSeq" id="WP_344423777.1">
    <property type="nucleotide sequence ID" value="NZ_BAAANN010000021.1"/>
</dbReference>